<evidence type="ECO:0000313" key="1">
    <source>
        <dbReference type="EMBL" id="KAK3757024.1"/>
    </source>
</evidence>
<protein>
    <submittedName>
        <fullName evidence="1">Uncharacterized protein</fullName>
    </submittedName>
</protein>
<comment type="caution">
    <text evidence="1">The sequence shown here is derived from an EMBL/GenBank/DDBJ whole genome shotgun (WGS) entry which is preliminary data.</text>
</comment>
<sequence>MIVKFLHLFKHWTFSINRDLKEYFRPVIFGLQKQYSEMRVAVRVAIVQHSCQIKGPENTSQLTAMCYLDHLRYCVRKDLVNVPLYLPKPIPDVLAIHFTVQRVLM</sequence>
<dbReference type="Proteomes" id="UP001283361">
    <property type="component" value="Unassembled WGS sequence"/>
</dbReference>
<reference evidence="1" key="1">
    <citation type="journal article" date="2023" name="G3 (Bethesda)">
        <title>A reference genome for the long-term kleptoplast-retaining sea slug Elysia crispata morphotype clarki.</title>
        <authorList>
            <person name="Eastman K.E."/>
            <person name="Pendleton A.L."/>
            <person name="Shaikh M.A."/>
            <person name="Suttiyut T."/>
            <person name="Ogas R."/>
            <person name="Tomko P."/>
            <person name="Gavelis G."/>
            <person name="Widhalm J.R."/>
            <person name="Wisecaver J.H."/>
        </authorList>
    </citation>
    <scope>NUCLEOTIDE SEQUENCE</scope>
    <source>
        <strain evidence="1">ECLA1</strain>
    </source>
</reference>
<gene>
    <name evidence="1" type="ORF">RRG08_041800</name>
</gene>
<dbReference type="AlphaFoldDB" id="A0AAE0YTI8"/>
<dbReference type="EMBL" id="JAWDGP010005418">
    <property type="protein sequence ID" value="KAK3757024.1"/>
    <property type="molecule type" value="Genomic_DNA"/>
</dbReference>
<keyword evidence="2" id="KW-1185">Reference proteome</keyword>
<accession>A0AAE0YTI8</accession>
<name>A0AAE0YTI8_9GAST</name>
<evidence type="ECO:0000313" key="2">
    <source>
        <dbReference type="Proteomes" id="UP001283361"/>
    </source>
</evidence>
<proteinExistence type="predicted"/>
<organism evidence="1 2">
    <name type="scientific">Elysia crispata</name>
    <name type="common">lettuce slug</name>
    <dbReference type="NCBI Taxonomy" id="231223"/>
    <lineage>
        <taxon>Eukaryota</taxon>
        <taxon>Metazoa</taxon>
        <taxon>Spiralia</taxon>
        <taxon>Lophotrochozoa</taxon>
        <taxon>Mollusca</taxon>
        <taxon>Gastropoda</taxon>
        <taxon>Heterobranchia</taxon>
        <taxon>Euthyneura</taxon>
        <taxon>Panpulmonata</taxon>
        <taxon>Sacoglossa</taxon>
        <taxon>Placobranchoidea</taxon>
        <taxon>Plakobranchidae</taxon>
        <taxon>Elysia</taxon>
    </lineage>
</organism>